<name>J7MF81_THEOR</name>
<evidence type="ECO:0000313" key="4">
    <source>
        <dbReference type="Proteomes" id="UP000003786"/>
    </source>
</evidence>
<keyword evidence="4" id="KW-1185">Reference proteome</keyword>
<dbReference type="Proteomes" id="UP000003786">
    <property type="component" value="Chromosome 4"/>
</dbReference>
<gene>
    <name evidence="3" type="ORF">TOT_040000989</name>
</gene>
<dbReference type="RefSeq" id="XP_009692805.1">
    <property type="nucleotide sequence ID" value="XM_009694510.1"/>
</dbReference>
<feature type="chain" id="PRO_5003795897" evidence="2">
    <location>
        <begin position="18"/>
        <end position="280"/>
    </location>
</feature>
<feature type="signal peptide" evidence="2">
    <location>
        <begin position="1"/>
        <end position="17"/>
    </location>
</feature>
<accession>J7MF81</accession>
<dbReference type="eggNOG" id="ENOG502QXQ4">
    <property type="taxonomic scope" value="Eukaryota"/>
</dbReference>
<sequence length="280" mass="32168">MCIICIVLCVYINCVFSISIGRKTVGSYSLVNWHKVLTSAYKPSDTVNTTDLVENTARTWDNVPVFMLSVNNMNIIKQDDRVCSYFMDFRNATDVLAEFHLHGFLNSKIFNIQTISLKEWFQLVDPKLNRIKGFSSPLLKPSPHQNRKISYKLKKKGNQEPIPLYFCDYTPPSSHFNTDVNKKSTNKVKGPGTDTNNSNKCENGLTRVYFFNYKDLIREIGKIQGKLEREKALNSVKIVSLMDLLMTHENDRGKLLFVPSSHNISYINKMSKHTTPWITL</sequence>
<dbReference type="OMA" id="MVYFFNY"/>
<evidence type="ECO:0000256" key="1">
    <source>
        <dbReference type="SAM" id="MobiDB-lite"/>
    </source>
</evidence>
<reference evidence="3 4" key="1">
    <citation type="journal article" date="2012" name="MBio">
        <title>Comparative genome analysis of three eukaryotic parasites with differing abilities to transform leukocytes reveals key mediators of Theileria-induced leukocyte transformation.</title>
        <authorList>
            <person name="Hayashida K."/>
            <person name="Hara Y."/>
            <person name="Abe T."/>
            <person name="Yamasaki C."/>
            <person name="Toyoda A."/>
            <person name="Kosuge T."/>
            <person name="Suzuki Y."/>
            <person name="Sato Y."/>
            <person name="Kawashima S."/>
            <person name="Katayama T."/>
            <person name="Wakaguri H."/>
            <person name="Inoue N."/>
            <person name="Homma K."/>
            <person name="Tada-Umezaki M."/>
            <person name="Yagi Y."/>
            <person name="Fujii Y."/>
            <person name="Habara T."/>
            <person name="Kanehisa M."/>
            <person name="Watanabe H."/>
            <person name="Ito K."/>
            <person name="Gojobori T."/>
            <person name="Sugawara H."/>
            <person name="Imanishi T."/>
            <person name="Weir W."/>
            <person name="Gardner M."/>
            <person name="Pain A."/>
            <person name="Shiels B."/>
            <person name="Hattori M."/>
            <person name="Nene V."/>
            <person name="Sugimoto C."/>
        </authorList>
    </citation>
    <scope>NUCLEOTIDE SEQUENCE [LARGE SCALE GENOMIC DNA]</scope>
    <source>
        <strain evidence="3 4">Shintoku</strain>
    </source>
</reference>
<protein>
    <submittedName>
        <fullName evidence="3">Uncharacterized protein</fullName>
    </submittedName>
</protein>
<dbReference type="KEGG" id="tot:TOT_040000989"/>
<feature type="region of interest" description="Disordered" evidence="1">
    <location>
        <begin position="178"/>
        <end position="198"/>
    </location>
</feature>
<organism evidence="3 4">
    <name type="scientific">Theileria orientalis strain Shintoku</name>
    <dbReference type="NCBI Taxonomy" id="869250"/>
    <lineage>
        <taxon>Eukaryota</taxon>
        <taxon>Sar</taxon>
        <taxon>Alveolata</taxon>
        <taxon>Apicomplexa</taxon>
        <taxon>Aconoidasida</taxon>
        <taxon>Piroplasmida</taxon>
        <taxon>Theileriidae</taxon>
        <taxon>Theileria</taxon>
    </lineage>
</organism>
<dbReference type="AlphaFoldDB" id="J7MF81"/>
<proteinExistence type="predicted"/>
<keyword evidence="2" id="KW-0732">Signal</keyword>
<dbReference type="OrthoDB" id="361261at2759"/>
<evidence type="ECO:0000256" key="2">
    <source>
        <dbReference type="SAM" id="SignalP"/>
    </source>
</evidence>
<evidence type="ECO:0000313" key="3">
    <source>
        <dbReference type="EMBL" id="BAM42504.1"/>
    </source>
</evidence>
<dbReference type="GeneID" id="20717009"/>
<dbReference type="EMBL" id="AP011949">
    <property type="protein sequence ID" value="BAM42504.1"/>
    <property type="molecule type" value="Genomic_DNA"/>
</dbReference>
<dbReference type="VEuPathDB" id="PiroplasmaDB:TOT_040000989"/>